<dbReference type="PANTHER" id="PTHR42987">
    <property type="entry name" value="PEPTIDASE S49"/>
    <property type="match status" value="1"/>
</dbReference>
<evidence type="ECO:0000256" key="4">
    <source>
        <dbReference type="ARBA" id="ARBA00022825"/>
    </source>
</evidence>
<keyword evidence="3" id="KW-0378">Hydrolase</keyword>
<dbReference type="Gene3D" id="6.20.330.10">
    <property type="match status" value="1"/>
</dbReference>
<keyword evidence="7" id="KW-1185">Reference proteome</keyword>
<proteinExistence type="inferred from homology"/>
<evidence type="ECO:0000256" key="1">
    <source>
        <dbReference type="ARBA" id="ARBA00008683"/>
    </source>
</evidence>
<accession>A0A4Q7E4S2</accession>
<dbReference type="SUPFAM" id="SSF52096">
    <property type="entry name" value="ClpP/crotonase"/>
    <property type="match status" value="1"/>
</dbReference>
<sequence length="424" mass="46368">MAPAEIVLNTPFTTSVFFPLAPLLSHPFTRFLTSPNPPRKLANYKIALTITVIGKTSRKIEWEKRFMNRLLRWLATFAGVSVVGLGVTGCFPDFSSSSDEGEDDTLEFRYVDGDEESENYLLELRINGPILNSPSNSGFFGLDSSVTYAYQFQKLMEKVAEDDRIQGIFLRVSTPGGTVVGSNVVYDALAAYKEATDSPIYAYVEGLSASGGVWSMVAADQILAAPGSVIGSIGVIGPTLVYFNNPVALDGGLLGGGVTTEGGIQQFVISAGKGKDLGNPFRPPTEEELENWRVNINNEYDDFVTHVAANRDITEQTLRQDMGAFIFGTEQAEQYNLIDGTSGRPEAISALAESLELGEDYQLVRVGYDEPSLIEILLGRAPVELTYEQEQAIIQQDLCDLQTYSFLAYYGDVYQLCPTLEPAE</sequence>
<keyword evidence="2" id="KW-0645">Protease</keyword>
<dbReference type="GO" id="GO:0006508">
    <property type="term" value="P:proteolysis"/>
    <property type="evidence" value="ECO:0007669"/>
    <property type="project" value="UniProtKB-KW"/>
</dbReference>
<gene>
    <name evidence="6" type="ORF">DYY88_18275</name>
</gene>
<name>A0A4Q7E4S2_9CYAN</name>
<keyword evidence="4" id="KW-0720">Serine protease</keyword>
<dbReference type="GO" id="GO:0008236">
    <property type="term" value="F:serine-type peptidase activity"/>
    <property type="evidence" value="ECO:0007669"/>
    <property type="project" value="UniProtKB-KW"/>
</dbReference>
<dbReference type="AlphaFoldDB" id="A0A4Q7E4S2"/>
<evidence type="ECO:0000256" key="3">
    <source>
        <dbReference type="ARBA" id="ARBA00022801"/>
    </source>
</evidence>
<dbReference type="Gene3D" id="3.90.226.10">
    <property type="entry name" value="2-enoyl-CoA Hydratase, Chain A, domain 1"/>
    <property type="match status" value="1"/>
</dbReference>
<dbReference type="InterPro" id="IPR002142">
    <property type="entry name" value="Peptidase_S49"/>
</dbReference>
<comment type="caution">
    <text evidence="6">The sequence shown here is derived from an EMBL/GenBank/DDBJ whole genome shotgun (WGS) entry which is preliminary data.</text>
</comment>
<dbReference type="Proteomes" id="UP000292459">
    <property type="component" value="Unassembled WGS sequence"/>
</dbReference>
<evidence type="ECO:0000313" key="7">
    <source>
        <dbReference type="Proteomes" id="UP000292459"/>
    </source>
</evidence>
<dbReference type="Pfam" id="PF01343">
    <property type="entry name" value="Peptidase_S49"/>
    <property type="match status" value="1"/>
</dbReference>
<evidence type="ECO:0000259" key="5">
    <source>
        <dbReference type="Pfam" id="PF01343"/>
    </source>
</evidence>
<reference evidence="6 7" key="1">
    <citation type="submission" date="2018-11" db="EMBL/GenBank/DDBJ databases">
        <title>Whole genome sequencing of an environmental sample.</title>
        <authorList>
            <person name="Sarangi A.N."/>
            <person name="Singh D."/>
            <person name="Tripathy S."/>
        </authorList>
    </citation>
    <scope>NUCLEOTIDE SEQUENCE [LARGE SCALE GENOMIC DNA]</scope>
    <source>
        <strain evidence="6 7">Lakshadweep</strain>
    </source>
</reference>
<comment type="similarity">
    <text evidence="1">Belongs to the peptidase S49 family.</text>
</comment>
<dbReference type="CDD" id="cd07023">
    <property type="entry name" value="S49_Sppa_N_C"/>
    <property type="match status" value="1"/>
</dbReference>
<dbReference type="InterPro" id="IPR047272">
    <property type="entry name" value="S49_SppA_C"/>
</dbReference>
<feature type="domain" description="Peptidase S49" evidence="5">
    <location>
        <begin position="196"/>
        <end position="356"/>
    </location>
</feature>
<protein>
    <submittedName>
        <fullName evidence="6">S49 family peptidase</fullName>
    </submittedName>
</protein>
<organism evidence="6 7">
    <name type="scientific">Leptolyngbya iicbica LK</name>
    <dbReference type="NCBI Taxonomy" id="2294035"/>
    <lineage>
        <taxon>Bacteria</taxon>
        <taxon>Bacillati</taxon>
        <taxon>Cyanobacteriota</taxon>
        <taxon>Cyanophyceae</taxon>
        <taxon>Leptolyngbyales</taxon>
        <taxon>Leptolyngbyaceae</taxon>
        <taxon>Leptolyngbya group</taxon>
        <taxon>Leptolyngbya</taxon>
        <taxon>Leptolyngbya iicbica</taxon>
    </lineage>
</organism>
<dbReference type="OrthoDB" id="5623708at2"/>
<evidence type="ECO:0000256" key="2">
    <source>
        <dbReference type="ARBA" id="ARBA00022670"/>
    </source>
</evidence>
<dbReference type="EMBL" id="QVFV01000005">
    <property type="protein sequence ID" value="RZM76609.1"/>
    <property type="molecule type" value="Genomic_DNA"/>
</dbReference>
<dbReference type="InterPro" id="IPR029045">
    <property type="entry name" value="ClpP/crotonase-like_dom_sf"/>
</dbReference>
<dbReference type="PANTHER" id="PTHR42987:SF4">
    <property type="entry name" value="PROTEASE SOHB-RELATED"/>
    <property type="match status" value="1"/>
</dbReference>
<evidence type="ECO:0000313" key="6">
    <source>
        <dbReference type="EMBL" id="RZM76609.1"/>
    </source>
</evidence>